<dbReference type="HAMAP" id="MF_01895">
    <property type="entry name" value="RNase_R"/>
    <property type="match status" value="1"/>
</dbReference>
<dbReference type="InterPro" id="IPR011805">
    <property type="entry name" value="RNase_R"/>
</dbReference>
<dbReference type="PANTHER" id="PTHR23355">
    <property type="entry name" value="RIBONUCLEASE"/>
    <property type="match status" value="1"/>
</dbReference>
<evidence type="ECO:0000259" key="10">
    <source>
        <dbReference type="PROSITE" id="PS50126"/>
    </source>
</evidence>
<dbReference type="Proteomes" id="UP000321764">
    <property type="component" value="Unassembled WGS sequence"/>
</dbReference>
<dbReference type="SMART" id="SM00316">
    <property type="entry name" value="S1"/>
    <property type="match status" value="1"/>
</dbReference>
<comment type="caution">
    <text evidence="11">The sequence shown here is derived from an EMBL/GenBank/DDBJ whole genome shotgun (WGS) entry which is preliminary data.</text>
</comment>
<evidence type="ECO:0000256" key="6">
    <source>
        <dbReference type="ARBA" id="ARBA00022839"/>
    </source>
</evidence>
<dbReference type="GO" id="GO:0008859">
    <property type="term" value="F:exoribonuclease II activity"/>
    <property type="evidence" value="ECO:0007669"/>
    <property type="project" value="UniProtKB-UniRule"/>
</dbReference>
<proteinExistence type="inferred from homology"/>
<dbReference type="PROSITE" id="PS01175">
    <property type="entry name" value="RIBONUCLEASE_II"/>
    <property type="match status" value="1"/>
</dbReference>
<accession>A0A5C8Z7Q0</accession>
<dbReference type="SMART" id="SM00357">
    <property type="entry name" value="CSP"/>
    <property type="match status" value="1"/>
</dbReference>
<dbReference type="SMART" id="SM00955">
    <property type="entry name" value="RNB"/>
    <property type="match status" value="1"/>
</dbReference>
<reference evidence="11 12" key="1">
    <citation type="submission" date="2019-07" db="EMBL/GenBank/DDBJ databases">
        <title>Reinekea sp. strain SSH23 genome sequencing and assembly.</title>
        <authorList>
            <person name="Kim I."/>
        </authorList>
    </citation>
    <scope>NUCLEOTIDE SEQUENCE [LARGE SCALE GENOMIC DNA]</scope>
    <source>
        <strain evidence="11 12">SSH23</strain>
    </source>
</reference>
<keyword evidence="4 8" id="KW-0540">Nuclease</keyword>
<feature type="domain" description="S1 motif" evidence="10">
    <location>
        <begin position="666"/>
        <end position="747"/>
    </location>
</feature>
<dbReference type="Pfam" id="PF00575">
    <property type="entry name" value="S1"/>
    <property type="match status" value="1"/>
</dbReference>
<dbReference type="GO" id="GO:0006402">
    <property type="term" value="P:mRNA catabolic process"/>
    <property type="evidence" value="ECO:0007669"/>
    <property type="project" value="TreeGrafter"/>
</dbReference>
<dbReference type="GO" id="GO:0003723">
    <property type="term" value="F:RNA binding"/>
    <property type="evidence" value="ECO:0007669"/>
    <property type="project" value="UniProtKB-UniRule"/>
</dbReference>
<evidence type="ECO:0000256" key="3">
    <source>
        <dbReference type="ARBA" id="ARBA00022490"/>
    </source>
</evidence>
<dbReference type="InterPro" id="IPR001900">
    <property type="entry name" value="RNase_II/R"/>
</dbReference>
<keyword evidence="12" id="KW-1185">Reference proteome</keyword>
<keyword evidence="5 8" id="KW-0378">Hydrolase</keyword>
<dbReference type="InterPro" id="IPR013223">
    <property type="entry name" value="RNase_B_OB_dom"/>
</dbReference>
<organism evidence="11 12">
    <name type="scientific">Reinekea thalattae</name>
    <dbReference type="NCBI Taxonomy" id="2593301"/>
    <lineage>
        <taxon>Bacteria</taxon>
        <taxon>Pseudomonadati</taxon>
        <taxon>Pseudomonadota</taxon>
        <taxon>Gammaproteobacteria</taxon>
        <taxon>Oceanospirillales</taxon>
        <taxon>Saccharospirillaceae</taxon>
        <taxon>Reinekea</taxon>
    </lineage>
</organism>
<feature type="region of interest" description="Disordered" evidence="9">
    <location>
        <begin position="753"/>
        <end position="794"/>
    </location>
</feature>
<evidence type="ECO:0000256" key="5">
    <source>
        <dbReference type="ARBA" id="ARBA00022801"/>
    </source>
</evidence>
<dbReference type="Gene3D" id="2.40.50.140">
    <property type="entry name" value="Nucleic acid-binding proteins"/>
    <property type="match status" value="2"/>
</dbReference>
<dbReference type="InterPro" id="IPR003029">
    <property type="entry name" value="S1_domain"/>
</dbReference>
<keyword evidence="6 8" id="KW-0269">Exonuclease</keyword>
<feature type="compositionally biased region" description="Basic residues" evidence="9">
    <location>
        <begin position="758"/>
        <end position="768"/>
    </location>
</feature>
<dbReference type="OrthoDB" id="9764149at2"/>
<gene>
    <name evidence="8 11" type="primary">rnr</name>
    <name evidence="11" type="ORF">FME95_06140</name>
</gene>
<feature type="region of interest" description="Disordered" evidence="9">
    <location>
        <begin position="1"/>
        <end position="24"/>
    </location>
</feature>
<evidence type="ECO:0000256" key="4">
    <source>
        <dbReference type="ARBA" id="ARBA00022722"/>
    </source>
</evidence>
<dbReference type="Pfam" id="PF17876">
    <property type="entry name" value="CSD2"/>
    <property type="match status" value="1"/>
</dbReference>
<evidence type="ECO:0000256" key="9">
    <source>
        <dbReference type="SAM" id="MobiDB-lite"/>
    </source>
</evidence>
<name>A0A5C8Z7Q0_9GAMM</name>
<dbReference type="GO" id="GO:0005829">
    <property type="term" value="C:cytosol"/>
    <property type="evidence" value="ECO:0007669"/>
    <property type="project" value="TreeGrafter"/>
</dbReference>
<dbReference type="PROSITE" id="PS50126">
    <property type="entry name" value="S1"/>
    <property type="match status" value="1"/>
</dbReference>
<feature type="compositionally biased region" description="Basic and acidic residues" evidence="9">
    <location>
        <begin position="785"/>
        <end position="794"/>
    </location>
</feature>
<dbReference type="PANTHER" id="PTHR23355:SF9">
    <property type="entry name" value="DIS3-LIKE EXONUCLEASE 2"/>
    <property type="match status" value="1"/>
</dbReference>
<dbReference type="InterPro" id="IPR022966">
    <property type="entry name" value="RNase_II/R_CS"/>
</dbReference>
<comment type="subcellular location">
    <subcellularLocation>
        <location evidence="2 8">Cytoplasm</location>
    </subcellularLocation>
</comment>
<evidence type="ECO:0000256" key="8">
    <source>
        <dbReference type="HAMAP-Rule" id="MF_01895"/>
    </source>
</evidence>
<dbReference type="InterPro" id="IPR040476">
    <property type="entry name" value="CSD2"/>
</dbReference>
<protein>
    <recommendedName>
        <fullName evidence="8">Ribonuclease R</fullName>
        <shortName evidence="8">RNase R</shortName>
        <ecNumber evidence="8">3.1.13.1</ecNumber>
    </recommendedName>
</protein>
<dbReference type="InterPro" id="IPR050180">
    <property type="entry name" value="RNR_Ribonuclease"/>
</dbReference>
<comment type="function">
    <text evidence="8">3'-5' exoribonuclease that releases 5'-nucleoside monophosphates and is involved in maturation of structured RNAs.</text>
</comment>
<evidence type="ECO:0000256" key="7">
    <source>
        <dbReference type="ARBA" id="ARBA00022884"/>
    </source>
</evidence>
<comment type="catalytic activity">
    <reaction evidence="1 8">
        <text>Exonucleolytic cleavage in the 3'- to 5'-direction to yield nucleoside 5'-phosphates.</text>
        <dbReference type="EC" id="3.1.13.1"/>
    </reaction>
</comment>
<dbReference type="AlphaFoldDB" id="A0A5C8Z7Q0"/>
<keyword evidence="3 8" id="KW-0963">Cytoplasm</keyword>
<dbReference type="Pfam" id="PF00773">
    <property type="entry name" value="RNB"/>
    <property type="match status" value="1"/>
</dbReference>
<keyword evidence="7 8" id="KW-0694">RNA-binding</keyword>
<evidence type="ECO:0000313" key="12">
    <source>
        <dbReference type="Proteomes" id="UP000321764"/>
    </source>
</evidence>
<evidence type="ECO:0000256" key="2">
    <source>
        <dbReference type="ARBA" id="ARBA00004496"/>
    </source>
</evidence>
<dbReference type="Pfam" id="PF08206">
    <property type="entry name" value="OB_RNB"/>
    <property type="match status" value="1"/>
</dbReference>
<dbReference type="EMBL" id="VKAD01000001">
    <property type="protein sequence ID" value="TXR54115.1"/>
    <property type="molecule type" value="Genomic_DNA"/>
</dbReference>
<evidence type="ECO:0000313" key="11">
    <source>
        <dbReference type="EMBL" id="TXR54115.1"/>
    </source>
</evidence>
<dbReference type="CDD" id="cd04471">
    <property type="entry name" value="S1_RNase_R"/>
    <property type="match status" value="1"/>
</dbReference>
<feature type="compositionally biased region" description="Basic and acidic residues" evidence="9">
    <location>
        <begin position="9"/>
        <end position="23"/>
    </location>
</feature>
<dbReference type="NCBIfam" id="TIGR00358">
    <property type="entry name" value="3_prime_RNase"/>
    <property type="match status" value="1"/>
</dbReference>
<dbReference type="SUPFAM" id="SSF50249">
    <property type="entry name" value="Nucleic acid-binding proteins"/>
    <property type="match status" value="4"/>
</dbReference>
<dbReference type="InterPro" id="IPR004476">
    <property type="entry name" value="RNase_II/RNase_R"/>
</dbReference>
<dbReference type="EC" id="3.1.13.1" evidence="8"/>
<dbReference type="InterPro" id="IPR011129">
    <property type="entry name" value="CSD"/>
</dbReference>
<comment type="similarity">
    <text evidence="8">Belongs to the RNR ribonuclease family. RNase R subfamily.</text>
</comment>
<evidence type="ECO:0000256" key="1">
    <source>
        <dbReference type="ARBA" id="ARBA00001849"/>
    </source>
</evidence>
<sequence length="794" mass="90396">MVIVKKKNNVKDPHQQREAEKYDNPIPSREFIIAHLEQRNGPATHPELSKELALFSEENIEALRRRLIAMVRDGQLHCTNRGAYGLIDKLDLVRGRVQGHADGHGFLIPDQGGKDFYLNYRQMRGCFHGDVVLARKGQRDHRGRTEAIITEVLERNTEELVGRFRWEGAFGVVHAENKRITHDILIPPADVEQASDGDIVVVSIVEQPAFRKQPIGKVTKVMGAHMAPGMEIDIALRSYEIPHEWPYEVEAQVVGLTEEVSEADKADRIDLRELAFVTIDGEDARDFDDAVFAKTMRNGNIKLYVAIADVSHYVAVDTPLDHEARNRATSVYFPERVIPMLPEILSNGLCSLNPHTDRLSLVCEMEVNEQGEVLNFKFMEGVIHSHARLTYTLVGEFLEDDSGAQEKLFTQQFGAAVVKNIETLNDVYQRFRIARSERGAIEYETRETRIVFDDDRKIDRIVPTERNEAHRLIEECMLAANVSAATFLETLKIPCLYRVHDTPSFEKLENLRSYMGEQGLALSGGFKPTAKDYQKLLQQISHREDFHLLQTVMLRSMAQAVYQPDNIGHFGLAFERYAHFTSPIRRYPDLLVHRAIRSIVRSKKRTPMVRRMELTQNEAIEKNYPYDVKAMLELGEQCSMAERRADEATWDVMAWLKCEFMSGHIGEEYTGTISSVTNFGLFVQLDDIYVDGLVHISSLQSDYYQYQEAGHRLVGERTRKTYKLGDSLKIRVMRVDLDERKIDFELADVAAQANGGGKSKKGKPSRPAKGRDKAAKPKSSRAKKSKPEGKKKSR</sequence>
<dbReference type="InterPro" id="IPR012340">
    <property type="entry name" value="NA-bd_OB-fold"/>
</dbReference>
<dbReference type="NCBIfam" id="TIGR02063">
    <property type="entry name" value="RNase_R"/>
    <property type="match status" value="1"/>
</dbReference>